<evidence type="ECO:0000256" key="3">
    <source>
        <dbReference type="ARBA" id="ARBA00022692"/>
    </source>
</evidence>
<feature type="transmembrane region" description="Helical" evidence="6">
    <location>
        <begin position="20"/>
        <end position="45"/>
    </location>
</feature>
<dbReference type="InterPro" id="IPR002549">
    <property type="entry name" value="AI-2E-like"/>
</dbReference>
<keyword evidence="5 6" id="KW-0472">Membrane</keyword>
<dbReference type="OrthoDB" id="9774361at2"/>
<feature type="transmembrane region" description="Helical" evidence="6">
    <location>
        <begin position="286"/>
        <end position="312"/>
    </location>
</feature>
<gene>
    <name evidence="7" type="ORF">FILTAD_01486</name>
</gene>
<evidence type="ECO:0000256" key="2">
    <source>
        <dbReference type="ARBA" id="ARBA00009773"/>
    </source>
</evidence>
<evidence type="ECO:0000256" key="6">
    <source>
        <dbReference type="SAM" id="Phobius"/>
    </source>
</evidence>
<dbReference type="Proteomes" id="UP000270468">
    <property type="component" value="Unassembled WGS sequence"/>
</dbReference>
<organism evidence="7 8">
    <name type="scientific">Filibacter tadaridae</name>
    <dbReference type="NCBI Taxonomy" id="2483811"/>
    <lineage>
        <taxon>Bacteria</taxon>
        <taxon>Bacillati</taxon>
        <taxon>Bacillota</taxon>
        <taxon>Bacilli</taxon>
        <taxon>Bacillales</taxon>
        <taxon>Caryophanaceae</taxon>
        <taxon>Filibacter</taxon>
    </lineage>
</organism>
<feature type="transmembrane region" description="Helical" evidence="6">
    <location>
        <begin position="57"/>
        <end position="82"/>
    </location>
</feature>
<evidence type="ECO:0000256" key="4">
    <source>
        <dbReference type="ARBA" id="ARBA00022989"/>
    </source>
</evidence>
<dbReference type="RefSeq" id="WP_124069864.1">
    <property type="nucleotide sequence ID" value="NZ_CBCRXF010000004.1"/>
</dbReference>
<evidence type="ECO:0000313" key="8">
    <source>
        <dbReference type="Proteomes" id="UP000270468"/>
    </source>
</evidence>
<keyword evidence="8" id="KW-1185">Reference proteome</keyword>
<evidence type="ECO:0000256" key="1">
    <source>
        <dbReference type="ARBA" id="ARBA00004141"/>
    </source>
</evidence>
<comment type="similarity">
    <text evidence="2">Belongs to the autoinducer-2 exporter (AI-2E) (TC 2.A.86) family.</text>
</comment>
<keyword evidence="3 6" id="KW-0812">Transmembrane</keyword>
<dbReference type="GO" id="GO:0016020">
    <property type="term" value="C:membrane"/>
    <property type="evidence" value="ECO:0007669"/>
    <property type="project" value="UniProtKB-SubCell"/>
</dbReference>
<evidence type="ECO:0000313" key="7">
    <source>
        <dbReference type="EMBL" id="VDC26741.1"/>
    </source>
</evidence>
<name>A0A3P5XDX2_9BACL</name>
<reference evidence="7 8" key="1">
    <citation type="submission" date="2018-11" db="EMBL/GenBank/DDBJ databases">
        <authorList>
            <person name="Criscuolo A."/>
        </authorList>
    </citation>
    <scope>NUCLEOTIDE SEQUENCE [LARGE SCALE GENOMIC DNA]</scope>
    <source>
        <strain evidence="7">ATB-66</strain>
    </source>
</reference>
<dbReference type="AlphaFoldDB" id="A0A3P5XDX2"/>
<sequence>MSKKHNWQQTFWTFIVKWSPVILTIILLILVPPAAIAVIAAYFTAPLLSAVRSVTKLPLTIATLAVMSLILLISVSFIFFAVSGLIDTIPAVERHVAPFTKTTDIPGKLFTFLEDKVVEYGHALLEYAVTMFRTIFQQLFSSFIFLVAYFFSLRESGKNRFWFLVYFPRKIRKSAKRIFTESGKLIGTFVAVEARLFFLTFLIISIGFAFLQFKSPVGNAFIISLVDSLPFLGIGLFLIPMIAFFIYTGNLFVGISLILLYLLTMITRQMAESYMWASAFQVKPIHAFFITACSFYLFGLAGILLSPFLLFAAMKVKRHSLFTS</sequence>
<feature type="transmembrane region" description="Helical" evidence="6">
    <location>
        <begin position="244"/>
        <end position="266"/>
    </location>
</feature>
<feature type="transmembrane region" description="Helical" evidence="6">
    <location>
        <begin position="185"/>
        <end position="211"/>
    </location>
</feature>
<comment type="subcellular location">
    <subcellularLocation>
        <location evidence="1">Membrane</location>
        <topology evidence="1">Multi-pass membrane protein</topology>
    </subcellularLocation>
</comment>
<keyword evidence="4 6" id="KW-1133">Transmembrane helix</keyword>
<dbReference type="EMBL" id="UXAV01000037">
    <property type="protein sequence ID" value="VDC26741.1"/>
    <property type="molecule type" value="Genomic_DNA"/>
</dbReference>
<proteinExistence type="inferred from homology"/>
<protein>
    <recommendedName>
        <fullName evidence="9">Pheromone autoinducer 2 transporter</fullName>
    </recommendedName>
</protein>
<dbReference type="Pfam" id="PF01594">
    <property type="entry name" value="AI-2E_transport"/>
    <property type="match status" value="1"/>
</dbReference>
<evidence type="ECO:0000256" key="5">
    <source>
        <dbReference type="ARBA" id="ARBA00023136"/>
    </source>
</evidence>
<evidence type="ECO:0008006" key="9">
    <source>
        <dbReference type="Google" id="ProtNLM"/>
    </source>
</evidence>
<feature type="transmembrane region" description="Helical" evidence="6">
    <location>
        <begin position="217"/>
        <end position="239"/>
    </location>
</feature>
<accession>A0A3P5XDX2</accession>
<feature type="transmembrane region" description="Helical" evidence="6">
    <location>
        <begin position="135"/>
        <end position="153"/>
    </location>
</feature>